<dbReference type="AlphaFoldDB" id="A0A8K0VDW1"/>
<sequence length="66" mass="7074">MNPELQQYLADLQRKAMRLQVLISAMNACLDDETLQDAVVAMVTAAEELATGLNHGLDSVSMPGGN</sequence>
<proteinExistence type="predicted"/>
<dbReference type="Proteomes" id="UP000648908">
    <property type="component" value="Unassembled WGS sequence"/>
</dbReference>
<dbReference type="EMBL" id="JAESVN010000017">
    <property type="protein sequence ID" value="MBL4919311.1"/>
    <property type="molecule type" value="Genomic_DNA"/>
</dbReference>
<comment type="caution">
    <text evidence="1">The sequence shown here is derived from an EMBL/GenBank/DDBJ whole genome shotgun (WGS) entry which is preliminary data.</text>
</comment>
<gene>
    <name evidence="1" type="ORF">JL811_19025</name>
</gene>
<protein>
    <submittedName>
        <fullName evidence="1">Uncharacterized protein</fullName>
    </submittedName>
</protein>
<evidence type="ECO:0000313" key="2">
    <source>
        <dbReference type="Proteomes" id="UP000648908"/>
    </source>
</evidence>
<name>A0A8K0VDW1_9RHOB</name>
<organism evidence="1 2">
    <name type="scientific">Szabonella alba</name>
    <dbReference type="NCBI Taxonomy" id="2804194"/>
    <lineage>
        <taxon>Bacteria</taxon>
        <taxon>Pseudomonadati</taxon>
        <taxon>Pseudomonadota</taxon>
        <taxon>Alphaproteobacteria</taxon>
        <taxon>Rhodobacterales</taxon>
        <taxon>Paracoccaceae</taxon>
        <taxon>Szabonella</taxon>
    </lineage>
</organism>
<evidence type="ECO:0000313" key="1">
    <source>
        <dbReference type="EMBL" id="MBL4919311.1"/>
    </source>
</evidence>
<accession>A0A8K0VDW1</accession>
<keyword evidence="2" id="KW-1185">Reference proteome</keyword>
<reference evidence="1" key="1">
    <citation type="submission" date="2021-01" db="EMBL/GenBank/DDBJ databases">
        <title>Tabrizicola alba sp. nov. a motile alkaliphilic bacterium isolated from a soda lake.</title>
        <authorList>
            <person name="Szuroczki S."/>
            <person name="Abbaszade G."/>
            <person name="Schumann P."/>
            <person name="Toth E."/>
        </authorList>
    </citation>
    <scope>NUCLEOTIDE SEQUENCE</scope>
    <source>
        <strain evidence="1">DMG-N-6</strain>
    </source>
</reference>
<dbReference type="RefSeq" id="WP_202690291.1">
    <property type="nucleotide sequence ID" value="NZ_JAESVN010000017.1"/>
</dbReference>